<evidence type="ECO:0000313" key="3">
    <source>
        <dbReference type="Proteomes" id="UP000825935"/>
    </source>
</evidence>
<dbReference type="Proteomes" id="UP000825935">
    <property type="component" value="Chromosome 12"/>
</dbReference>
<dbReference type="AlphaFoldDB" id="A0A8T2TND5"/>
<evidence type="ECO:0000256" key="1">
    <source>
        <dbReference type="SAM" id="MobiDB-lite"/>
    </source>
</evidence>
<name>A0A8T2TND5_CERRI</name>
<gene>
    <name evidence="2" type="ORF">KP509_12G048900</name>
</gene>
<comment type="caution">
    <text evidence="2">The sequence shown here is derived from an EMBL/GenBank/DDBJ whole genome shotgun (WGS) entry which is preliminary data.</text>
</comment>
<dbReference type="EMBL" id="CM035417">
    <property type="protein sequence ID" value="KAH7423313.1"/>
    <property type="molecule type" value="Genomic_DNA"/>
</dbReference>
<accession>A0A8T2TND5</accession>
<reference evidence="2" key="1">
    <citation type="submission" date="2021-08" db="EMBL/GenBank/DDBJ databases">
        <title>WGS assembly of Ceratopteris richardii.</title>
        <authorList>
            <person name="Marchant D.B."/>
            <person name="Chen G."/>
            <person name="Jenkins J."/>
            <person name="Shu S."/>
            <person name="Leebens-Mack J."/>
            <person name="Grimwood J."/>
            <person name="Schmutz J."/>
            <person name="Soltis P."/>
            <person name="Soltis D."/>
            <person name="Chen Z.-H."/>
        </authorList>
    </citation>
    <scope>NUCLEOTIDE SEQUENCE</scope>
    <source>
        <strain evidence="2">Whitten #5841</strain>
        <tissue evidence="2">Leaf</tissue>
    </source>
</reference>
<feature type="region of interest" description="Disordered" evidence="1">
    <location>
        <begin position="36"/>
        <end position="82"/>
    </location>
</feature>
<sequence length="158" mass="17531">MAIGLSSCVAKAPSCPLFCVKESFLHAREEGIEQSGKGMPVIPLSRPTGRERERERGVPTEPTSRSWAQPCNIDSSPSPPSLSLKHTHTHAFSLSLSHTHKYTYAFSLTFHTRTATSRNLIQPSRAIRRLQSQTSSLLSLSLSYTHTDTHTHTHTHTD</sequence>
<proteinExistence type="predicted"/>
<protein>
    <submittedName>
        <fullName evidence="2">Uncharacterized protein</fullName>
    </submittedName>
</protein>
<feature type="compositionally biased region" description="Polar residues" evidence="1">
    <location>
        <begin position="64"/>
        <end position="74"/>
    </location>
</feature>
<evidence type="ECO:0000313" key="2">
    <source>
        <dbReference type="EMBL" id="KAH7423313.1"/>
    </source>
</evidence>
<keyword evidence="3" id="KW-1185">Reference proteome</keyword>
<organism evidence="2 3">
    <name type="scientific">Ceratopteris richardii</name>
    <name type="common">Triangle waterfern</name>
    <dbReference type="NCBI Taxonomy" id="49495"/>
    <lineage>
        <taxon>Eukaryota</taxon>
        <taxon>Viridiplantae</taxon>
        <taxon>Streptophyta</taxon>
        <taxon>Embryophyta</taxon>
        <taxon>Tracheophyta</taxon>
        <taxon>Polypodiopsida</taxon>
        <taxon>Polypodiidae</taxon>
        <taxon>Polypodiales</taxon>
        <taxon>Pteridineae</taxon>
        <taxon>Pteridaceae</taxon>
        <taxon>Parkerioideae</taxon>
        <taxon>Ceratopteris</taxon>
    </lineage>
</organism>
<feature type="compositionally biased region" description="Basic and acidic residues" evidence="1">
    <location>
        <begin position="48"/>
        <end position="58"/>
    </location>
</feature>